<protein>
    <recommendedName>
        <fullName evidence="3">histidine kinase</fullName>
        <ecNumber evidence="3">2.7.13.3</ecNumber>
    </recommendedName>
</protein>
<dbReference type="SUPFAM" id="SSF158472">
    <property type="entry name" value="HAMP domain-like"/>
    <property type="match status" value="1"/>
</dbReference>
<dbReference type="CDD" id="cd06225">
    <property type="entry name" value="HAMP"/>
    <property type="match status" value="1"/>
</dbReference>
<comment type="subcellular location">
    <subcellularLocation>
        <location evidence="2">Membrane</location>
    </subcellularLocation>
</comment>
<dbReference type="InterPro" id="IPR036097">
    <property type="entry name" value="HisK_dim/P_sf"/>
</dbReference>
<feature type="domain" description="Histidine kinase" evidence="8">
    <location>
        <begin position="400"/>
        <end position="640"/>
    </location>
</feature>
<keyword evidence="6" id="KW-0418">Kinase</keyword>
<dbReference type="Proteomes" id="UP000479293">
    <property type="component" value="Unassembled WGS sequence"/>
</dbReference>
<evidence type="ECO:0000256" key="1">
    <source>
        <dbReference type="ARBA" id="ARBA00000085"/>
    </source>
</evidence>
<dbReference type="PROSITE" id="PS50109">
    <property type="entry name" value="HIS_KIN"/>
    <property type="match status" value="1"/>
</dbReference>
<dbReference type="GO" id="GO:0016020">
    <property type="term" value="C:membrane"/>
    <property type="evidence" value="ECO:0007669"/>
    <property type="project" value="UniProtKB-SubCell"/>
</dbReference>
<dbReference type="Pfam" id="PF00672">
    <property type="entry name" value="HAMP"/>
    <property type="match status" value="1"/>
</dbReference>
<evidence type="ECO:0000256" key="7">
    <source>
        <dbReference type="SAM" id="Phobius"/>
    </source>
</evidence>
<gene>
    <name evidence="10" type="ORF">GBK04_10920</name>
</gene>
<dbReference type="Gene3D" id="3.30.565.10">
    <property type="entry name" value="Histidine kinase-like ATPase, C-terminal domain"/>
    <property type="match status" value="1"/>
</dbReference>
<feature type="transmembrane region" description="Helical" evidence="7">
    <location>
        <begin position="206"/>
        <end position="225"/>
    </location>
</feature>
<keyword evidence="7" id="KW-0472">Membrane</keyword>
<dbReference type="PRINTS" id="PR00344">
    <property type="entry name" value="BCTRLSENSOR"/>
</dbReference>
<evidence type="ECO:0000256" key="2">
    <source>
        <dbReference type="ARBA" id="ARBA00004370"/>
    </source>
</evidence>
<dbReference type="AlphaFoldDB" id="A0A7C9F641"/>
<dbReference type="RefSeq" id="WP_152759601.1">
    <property type="nucleotide sequence ID" value="NZ_WHLY01000002.1"/>
</dbReference>
<comment type="caution">
    <text evidence="10">The sequence shown here is derived from an EMBL/GenBank/DDBJ whole genome shotgun (WGS) entry which is preliminary data.</text>
</comment>
<dbReference type="PROSITE" id="PS50885">
    <property type="entry name" value="HAMP"/>
    <property type="match status" value="1"/>
</dbReference>
<dbReference type="PANTHER" id="PTHR43065">
    <property type="entry name" value="SENSOR HISTIDINE KINASE"/>
    <property type="match status" value="1"/>
</dbReference>
<evidence type="ECO:0000313" key="11">
    <source>
        <dbReference type="Proteomes" id="UP000479293"/>
    </source>
</evidence>
<dbReference type="InterPro" id="IPR003661">
    <property type="entry name" value="HisK_dim/P_dom"/>
</dbReference>
<feature type="transmembrane region" description="Helical" evidence="7">
    <location>
        <begin position="237"/>
        <end position="260"/>
    </location>
</feature>
<keyword evidence="7" id="KW-1133">Transmembrane helix</keyword>
<feature type="transmembrane region" description="Helical" evidence="7">
    <location>
        <begin position="39"/>
        <end position="64"/>
    </location>
</feature>
<dbReference type="SUPFAM" id="SSF47384">
    <property type="entry name" value="Homodimeric domain of signal transducing histidine kinase"/>
    <property type="match status" value="1"/>
</dbReference>
<keyword evidence="5" id="KW-0808">Transferase</keyword>
<dbReference type="Pfam" id="PF02518">
    <property type="entry name" value="HATPase_c"/>
    <property type="match status" value="1"/>
</dbReference>
<dbReference type="SUPFAM" id="SSF55874">
    <property type="entry name" value="ATPase domain of HSP90 chaperone/DNA topoisomerase II/histidine kinase"/>
    <property type="match status" value="1"/>
</dbReference>
<evidence type="ECO:0000313" key="10">
    <source>
        <dbReference type="EMBL" id="MPR33866.1"/>
    </source>
</evidence>
<dbReference type="GO" id="GO:0000155">
    <property type="term" value="F:phosphorelay sensor kinase activity"/>
    <property type="evidence" value="ECO:0007669"/>
    <property type="project" value="InterPro"/>
</dbReference>
<dbReference type="SMART" id="SM00304">
    <property type="entry name" value="HAMP"/>
    <property type="match status" value="1"/>
</dbReference>
<feature type="transmembrane region" description="Helical" evidence="7">
    <location>
        <begin position="141"/>
        <end position="159"/>
    </location>
</feature>
<name>A0A7C9F641_9BACT</name>
<dbReference type="InterPro" id="IPR005467">
    <property type="entry name" value="His_kinase_dom"/>
</dbReference>
<evidence type="ECO:0000259" key="9">
    <source>
        <dbReference type="PROSITE" id="PS50885"/>
    </source>
</evidence>
<comment type="catalytic activity">
    <reaction evidence="1">
        <text>ATP + protein L-histidine = ADP + protein N-phospho-L-histidine.</text>
        <dbReference type="EC" id="2.7.13.3"/>
    </reaction>
</comment>
<dbReference type="EC" id="2.7.13.3" evidence="3"/>
<dbReference type="SMART" id="SM00387">
    <property type="entry name" value="HATPase_c"/>
    <property type="match status" value="1"/>
</dbReference>
<feature type="transmembrane region" description="Helical" evidence="7">
    <location>
        <begin position="275"/>
        <end position="297"/>
    </location>
</feature>
<feature type="domain" description="HAMP" evidence="9">
    <location>
        <begin position="299"/>
        <end position="351"/>
    </location>
</feature>
<dbReference type="InterPro" id="IPR036890">
    <property type="entry name" value="HATPase_C_sf"/>
</dbReference>
<feature type="transmembrane region" description="Helical" evidence="7">
    <location>
        <begin position="76"/>
        <end position="96"/>
    </location>
</feature>
<dbReference type="Gene3D" id="6.10.340.10">
    <property type="match status" value="1"/>
</dbReference>
<feature type="transmembrane region" description="Helical" evidence="7">
    <location>
        <begin position="6"/>
        <end position="27"/>
    </location>
</feature>
<reference evidence="10 11" key="1">
    <citation type="submission" date="2019-10" db="EMBL/GenBank/DDBJ databases">
        <title>Draft Genome Sequence of Cytophagaceae sp. SJW1-29.</title>
        <authorList>
            <person name="Choi A."/>
        </authorList>
    </citation>
    <scope>NUCLEOTIDE SEQUENCE [LARGE SCALE GENOMIC DNA]</scope>
    <source>
        <strain evidence="10 11">SJW1-29</strain>
    </source>
</reference>
<evidence type="ECO:0000256" key="4">
    <source>
        <dbReference type="ARBA" id="ARBA00022553"/>
    </source>
</evidence>
<evidence type="ECO:0000256" key="6">
    <source>
        <dbReference type="ARBA" id="ARBA00022777"/>
    </source>
</evidence>
<evidence type="ECO:0000256" key="3">
    <source>
        <dbReference type="ARBA" id="ARBA00012438"/>
    </source>
</evidence>
<dbReference type="InterPro" id="IPR004358">
    <property type="entry name" value="Sig_transdc_His_kin-like_C"/>
</dbReference>
<keyword evidence="4" id="KW-0597">Phosphoprotein</keyword>
<evidence type="ECO:0000256" key="5">
    <source>
        <dbReference type="ARBA" id="ARBA00022679"/>
    </source>
</evidence>
<dbReference type="EMBL" id="WHLY01000002">
    <property type="protein sequence ID" value="MPR33866.1"/>
    <property type="molecule type" value="Genomic_DNA"/>
</dbReference>
<proteinExistence type="predicted"/>
<dbReference type="SMART" id="SM00388">
    <property type="entry name" value="HisKA"/>
    <property type="match status" value="1"/>
</dbReference>
<dbReference type="Gene3D" id="1.10.287.130">
    <property type="match status" value="1"/>
</dbReference>
<feature type="transmembrane region" description="Helical" evidence="7">
    <location>
        <begin position="179"/>
        <end position="200"/>
    </location>
</feature>
<organism evidence="10 11">
    <name type="scientific">Salmonirosea aquatica</name>
    <dbReference type="NCBI Taxonomy" id="2654236"/>
    <lineage>
        <taxon>Bacteria</taxon>
        <taxon>Pseudomonadati</taxon>
        <taxon>Bacteroidota</taxon>
        <taxon>Cytophagia</taxon>
        <taxon>Cytophagales</taxon>
        <taxon>Spirosomataceae</taxon>
        <taxon>Salmonirosea</taxon>
    </lineage>
</organism>
<feature type="transmembrane region" description="Helical" evidence="7">
    <location>
        <begin position="108"/>
        <end position="129"/>
    </location>
</feature>
<sequence length="640" mass="72700">MEKILLHPHAVMSLILCLTAGLVILSFSNLEHKPSWTRWLIAASVGILGWQFDNVITFGLNPVYLESVPWRKWELVLVYGLSSVFILLAQIQLAYLFPENPFKRERKIVLWVCTAALSLVWLYYVYHVFSSQGHREFEEPVIIAIPALFIISWTILVYLRKVFYFRTHSNRQSMTACLLLMLMELFFIGSEIDAVTIGIYSSVGYWIYFLFTWIGILGGAILYIVFSTVPITFQVKLVGFTFVLVMLVLSVVTLTFFPPFPPEDLVHRAEIQENLINVCGLIVMSTFLVALVYPIILRASIIIPLERLLVGVNKVREGAVDTSVRVTSNDEIGFLTENFNLMTGTLKQARSELASYASDLEKKVEERTTQLQESLEYLKATQAHLIRREKMASLGELMAGIAHEIQNPLNFVNNFSEFGLELIEEWKAEETKPVIDKEFQAETVRSIELNLKKINEHGKRADAIVKNMQLQSRISTGLKEPTDLNQLANEYLRLSYQGYCSQKESFKATLHTQLDPSLNQVPVVVQDVSRVFVNLFNNAYYAIEMKQKAGMQAYEPSLVVTSRQLPDCIEMRIRDNGVGIPENLQRKIFQPFFTTKPAGQGTGLGLALAYDIIINDHGGTIDLVSREGEFTEFFFTVPIA</sequence>
<keyword evidence="11" id="KW-1185">Reference proteome</keyword>
<dbReference type="InterPro" id="IPR003660">
    <property type="entry name" value="HAMP_dom"/>
</dbReference>
<dbReference type="InterPro" id="IPR003594">
    <property type="entry name" value="HATPase_dom"/>
</dbReference>
<evidence type="ECO:0000259" key="8">
    <source>
        <dbReference type="PROSITE" id="PS50109"/>
    </source>
</evidence>
<accession>A0A7C9F641</accession>
<keyword evidence="7" id="KW-0812">Transmembrane</keyword>
<dbReference type="CDD" id="cd00082">
    <property type="entry name" value="HisKA"/>
    <property type="match status" value="1"/>
</dbReference>
<dbReference type="PANTHER" id="PTHR43065:SF42">
    <property type="entry name" value="TWO-COMPONENT SENSOR PPRA"/>
    <property type="match status" value="1"/>
</dbReference>